<evidence type="ECO:0000256" key="4">
    <source>
        <dbReference type="ARBA" id="ARBA00022741"/>
    </source>
</evidence>
<dbReference type="Proteomes" id="UP000501648">
    <property type="component" value="Chromosome"/>
</dbReference>
<protein>
    <submittedName>
        <fullName evidence="7">ABC transporter ATP-binding protein</fullName>
    </submittedName>
</protein>
<dbReference type="PROSITE" id="PS00211">
    <property type="entry name" value="ABC_TRANSPORTER_1"/>
    <property type="match status" value="1"/>
</dbReference>
<dbReference type="GO" id="GO:0016887">
    <property type="term" value="F:ATP hydrolysis activity"/>
    <property type="evidence" value="ECO:0007669"/>
    <property type="project" value="InterPro"/>
</dbReference>
<accession>A0A6M4A0F8</accession>
<gene>
    <name evidence="7" type="ORF">C798_09955</name>
</gene>
<dbReference type="InterPro" id="IPR050319">
    <property type="entry name" value="ABC_transp_ATP-bind"/>
</dbReference>
<keyword evidence="3" id="KW-0472">Membrane</keyword>
<evidence type="ECO:0000256" key="3">
    <source>
        <dbReference type="ARBA" id="ARBA00022475"/>
    </source>
</evidence>
<proteinExistence type="inferred from homology"/>
<dbReference type="InterPro" id="IPR027417">
    <property type="entry name" value="P-loop_NTPase"/>
</dbReference>
<dbReference type="PROSITE" id="PS50893">
    <property type="entry name" value="ABC_TRANSPORTER_2"/>
    <property type="match status" value="1"/>
</dbReference>
<evidence type="ECO:0000313" key="8">
    <source>
        <dbReference type="Proteomes" id="UP000501648"/>
    </source>
</evidence>
<sequence>MTPLPPLLEVHGLKKYFASGSSTVKAVDDVSFSLAQGQTLGLVGESGCGKSTTGRSVLRLIEPSAGSVRFMGRELTLLPEDQLRAMRRHMQMVFQDPYASLNPRMTIGEVLEEPLLVHKLHERATRKRKVAEALEMVGLNPAYAARHPHEFSGGQRQRVGIARAIITRPKLVVADEAVSALDVSIQAQILNLLRELQQELGLTYLFVSHDLAVIRHVSDHIGVMYLGRMVELGTCEEVYTNPRHPYTQALLSAIPREHPRQKRERIVLQGSIPNPAAPPPGCHFHPRCPSCMDICKTAAPPAIKISPTHTVACHLSRPELALRPTR</sequence>
<dbReference type="InterPro" id="IPR003593">
    <property type="entry name" value="AAA+_ATPase"/>
</dbReference>
<name>A0A6M4A0F8_9BURK</name>
<evidence type="ECO:0000259" key="6">
    <source>
        <dbReference type="PROSITE" id="PS50893"/>
    </source>
</evidence>
<comment type="similarity">
    <text evidence="1">Belongs to the ABC transporter superfamily.</text>
</comment>
<feature type="domain" description="ABC transporter" evidence="6">
    <location>
        <begin position="8"/>
        <end position="251"/>
    </location>
</feature>
<dbReference type="Pfam" id="PF00005">
    <property type="entry name" value="ABC_tran"/>
    <property type="match status" value="1"/>
</dbReference>
<dbReference type="GO" id="GO:0055085">
    <property type="term" value="P:transmembrane transport"/>
    <property type="evidence" value="ECO:0007669"/>
    <property type="project" value="UniProtKB-ARBA"/>
</dbReference>
<evidence type="ECO:0000256" key="5">
    <source>
        <dbReference type="ARBA" id="ARBA00022840"/>
    </source>
</evidence>
<dbReference type="EMBL" id="CP008956">
    <property type="protein sequence ID" value="QJQ03893.1"/>
    <property type="molecule type" value="Genomic_DNA"/>
</dbReference>
<dbReference type="NCBIfam" id="NF008453">
    <property type="entry name" value="PRK11308.1"/>
    <property type="match status" value="1"/>
</dbReference>
<reference evidence="7 8" key="1">
    <citation type="journal article" date="2012" name="J. Bacteriol.">
        <title>Genome sequence of the pathogenic Herbaspirillum seropedicae strain Os34, isolated from rice roots.</title>
        <authorList>
            <person name="Ye W."/>
            <person name="Ye S."/>
            <person name="Liu J."/>
            <person name="Chang S."/>
            <person name="Chen M."/>
            <person name="Zhu B."/>
            <person name="Guo L."/>
            <person name="An Q."/>
        </authorList>
    </citation>
    <scope>NUCLEOTIDE SEQUENCE [LARGE SCALE GENOMIC DNA]</scope>
    <source>
        <strain evidence="7 8">Os34</strain>
    </source>
</reference>
<organism evidence="7 8">
    <name type="scientific">Herbaspirillum rubrisubalbicans Os34</name>
    <dbReference type="NCBI Taxonomy" id="1235827"/>
    <lineage>
        <taxon>Bacteria</taxon>
        <taxon>Pseudomonadati</taxon>
        <taxon>Pseudomonadota</taxon>
        <taxon>Betaproteobacteria</taxon>
        <taxon>Burkholderiales</taxon>
        <taxon>Oxalobacteraceae</taxon>
        <taxon>Herbaspirillum</taxon>
    </lineage>
</organism>
<dbReference type="AlphaFoldDB" id="A0A6M4A0F8"/>
<dbReference type="SUPFAM" id="SSF52540">
    <property type="entry name" value="P-loop containing nucleoside triphosphate hydrolases"/>
    <property type="match status" value="1"/>
</dbReference>
<dbReference type="GO" id="GO:0015833">
    <property type="term" value="P:peptide transport"/>
    <property type="evidence" value="ECO:0007669"/>
    <property type="project" value="InterPro"/>
</dbReference>
<keyword evidence="3" id="KW-1003">Cell membrane</keyword>
<dbReference type="CDD" id="cd03257">
    <property type="entry name" value="ABC_NikE_OppD_transporters"/>
    <property type="match status" value="1"/>
</dbReference>
<evidence type="ECO:0000313" key="7">
    <source>
        <dbReference type="EMBL" id="QJQ03893.1"/>
    </source>
</evidence>
<dbReference type="Pfam" id="PF08352">
    <property type="entry name" value="oligo_HPY"/>
    <property type="match status" value="1"/>
</dbReference>
<dbReference type="Gene3D" id="3.40.50.300">
    <property type="entry name" value="P-loop containing nucleotide triphosphate hydrolases"/>
    <property type="match status" value="1"/>
</dbReference>
<dbReference type="RefSeq" id="WP_026051939.1">
    <property type="nucleotide sequence ID" value="NZ_CP008956.1"/>
</dbReference>
<keyword evidence="2" id="KW-0813">Transport</keyword>
<keyword evidence="5 7" id="KW-0067">ATP-binding</keyword>
<dbReference type="PANTHER" id="PTHR43776">
    <property type="entry name" value="TRANSPORT ATP-BINDING PROTEIN"/>
    <property type="match status" value="1"/>
</dbReference>
<keyword evidence="4" id="KW-0547">Nucleotide-binding</keyword>
<dbReference type="InterPro" id="IPR017871">
    <property type="entry name" value="ABC_transporter-like_CS"/>
</dbReference>
<dbReference type="PANTHER" id="PTHR43776:SF7">
    <property type="entry name" value="D,D-DIPEPTIDE TRANSPORT ATP-BINDING PROTEIN DDPF-RELATED"/>
    <property type="match status" value="1"/>
</dbReference>
<dbReference type="InterPro" id="IPR003439">
    <property type="entry name" value="ABC_transporter-like_ATP-bd"/>
</dbReference>
<dbReference type="SMART" id="SM00382">
    <property type="entry name" value="AAA"/>
    <property type="match status" value="1"/>
</dbReference>
<evidence type="ECO:0000256" key="1">
    <source>
        <dbReference type="ARBA" id="ARBA00005417"/>
    </source>
</evidence>
<dbReference type="FunFam" id="3.40.50.300:FF:000016">
    <property type="entry name" value="Oligopeptide ABC transporter ATP-binding component"/>
    <property type="match status" value="1"/>
</dbReference>
<dbReference type="GO" id="GO:0005524">
    <property type="term" value="F:ATP binding"/>
    <property type="evidence" value="ECO:0007669"/>
    <property type="project" value="UniProtKB-KW"/>
</dbReference>
<evidence type="ECO:0000256" key="2">
    <source>
        <dbReference type="ARBA" id="ARBA00022448"/>
    </source>
</evidence>
<dbReference type="NCBIfam" id="TIGR01727">
    <property type="entry name" value="oligo_HPY"/>
    <property type="match status" value="1"/>
</dbReference>
<dbReference type="InterPro" id="IPR013563">
    <property type="entry name" value="Oligopep_ABC_C"/>
</dbReference>